<evidence type="ECO:0000259" key="12">
    <source>
        <dbReference type="Pfam" id="PF25508"/>
    </source>
</evidence>
<reference evidence="13" key="1">
    <citation type="submission" date="2022-11" db="UniProtKB">
        <authorList>
            <consortium name="EnsemblMetazoa"/>
        </authorList>
    </citation>
    <scope>IDENTIFICATION</scope>
</reference>
<evidence type="ECO:0000256" key="2">
    <source>
        <dbReference type="ARBA" id="ARBA00022448"/>
    </source>
</evidence>
<dbReference type="OrthoDB" id="310870at2759"/>
<feature type="transmembrane region" description="Helical" evidence="9">
    <location>
        <begin position="1075"/>
        <end position="1100"/>
    </location>
</feature>
<protein>
    <submittedName>
        <fullName evidence="13">Uncharacterized protein</fullName>
    </submittedName>
</protein>
<feature type="compositionally biased region" description="Low complexity" evidence="8">
    <location>
        <begin position="22"/>
        <end position="33"/>
    </location>
</feature>
<feature type="domain" description="TRPM SLOG" evidence="11">
    <location>
        <begin position="134"/>
        <end position="403"/>
    </location>
</feature>
<dbReference type="InterPro" id="IPR057366">
    <property type="entry name" value="TRPM-like"/>
</dbReference>
<feature type="domain" description="Ion transport" evidence="10">
    <location>
        <begin position="858"/>
        <end position="1110"/>
    </location>
</feature>
<feature type="transmembrane region" description="Helical" evidence="9">
    <location>
        <begin position="999"/>
        <end position="1020"/>
    </location>
</feature>
<dbReference type="Pfam" id="PF25508">
    <property type="entry name" value="TRPM2"/>
    <property type="match status" value="1"/>
</dbReference>
<dbReference type="PANTHER" id="PTHR13800">
    <property type="entry name" value="TRANSIENT RECEPTOR POTENTIAL CATION CHANNEL, SUBFAMILY M, MEMBER 6"/>
    <property type="match status" value="1"/>
</dbReference>
<dbReference type="Pfam" id="PF00520">
    <property type="entry name" value="Ion_trans"/>
    <property type="match status" value="1"/>
</dbReference>
<evidence type="ECO:0000313" key="13">
    <source>
        <dbReference type="EnsemblMetazoa" id="XP_038078289.1"/>
    </source>
</evidence>
<comment type="subcellular location">
    <subcellularLocation>
        <location evidence="1">Membrane</location>
        <topology evidence="1">Multi-pass membrane protein</topology>
    </subcellularLocation>
</comment>
<dbReference type="Pfam" id="PF18139">
    <property type="entry name" value="LSDAT_euk"/>
    <property type="match status" value="1"/>
</dbReference>
<evidence type="ECO:0000256" key="5">
    <source>
        <dbReference type="ARBA" id="ARBA00023065"/>
    </source>
</evidence>
<evidence type="ECO:0000313" key="14">
    <source>
        <dbReference type="Proteomes" id="UP000887568"/>
    </source>
</evidence>
<dbReference type="GO" id="GO:0005886">
    <property type="term" value="C:plasma membrane"/>
    <property type="evidence" value="ECO:0007669"/>
    <property type="project" value="TreeGrafter"/>
</dbReference>
<dbReference type="InterPro" id="IPR005821">
    <property type="entry name" value="Ion_trans_dom"/>
</dbReference>
<feature type="compositionally biased region" description="Basic residues" evidence="8">
    <location>
        <begin position="1"/>
        <end position="10"/>
    </location>
</feature>
<feature type="region of interest" description="Disordered" evidence="8">
    <location>
        <begin position="1254"/>
        <end position="1279"/>
    </location>
</feature>
<feature type="region of interest" description="Disordered" evidence="8">
    <location>
        <begin position="1"/>
        <end position="34"/>
    </location>
</feature>
<evidence type="ECO:0000256" key="9">
    <source>
        <dbReference type="SAM" id="Phobius"/>
    </source>
</evidence>
<dbReference type="EnsemblMetazoa" id="XM_038222361.1">
    <property type="protein sequence ID" value="XP_038078289.1"/>
    <property type="gene ID" value="LOC119745766"/>
</dbReference>
<dbReference type="PRINTS" id="PR01097">
    <property type="entry name" value="TRNSRECEPTRP"/>
</dbReference>
<keyword evidence="7" id="KW-0407">Ion channel</keyword>
<dbReference type="GeneID" id="119745766"/>
<dbReference type="Proteomes" id="UP000887568">
    <property type="component" value="Unplaced"/>
</dbReference>
<evidence type="ECO:0000256" key="1">
    <source>
        <dbReference type="ARBA" id="ARBA00004141"/>
    </source>
</evidence>
<keyword evidence="2" id="KW-0813">Transport</keyword>
<evidence type="ECO:0000256" key="7">
    <source>
        <dbReference type="ARBA" id="ARBA00023303"/>
    </source>
</evidence>
<dbReference type="InterPro" id="IPR041491">
    <property type="entry name" value="TRPM_SLOG"/>
</dbReference>
<dbReference type="RefSeq" id="XP_038078289.1">
    <property type="nucleotide sequence ID" value="XM_038222361.1"/>
</dbReference>
<sequence>MNKRRRRYAGRPRTTLFGSGYGPRRSPRPLGRPDAAGYEIVDGNVVDLTSEQIRSGHEMIRETFKKVDCIRFVPSKKSQGVCQCGRVFEYHVPECVEAEPGETWDPDDGRYTRRSPTDAFGEVEFQGVWTSTRAKYVRVAHDTPASDILDLLTNTWDLPLPKLLIEVTGGAKDFVLQPKLRRVFRKGIVKVAESTDAWILTGGTNTGVMKHVGKALREHTLRSRHKINAIGVVSWGIVDGNAELEDKRNRPHARVKHYRMTSSLESTGASLDPNHTHFILVDNGTVGNYGVEITLRSNLEKLVSNQKMDSASDCGIPAVCLVLEGGLNTIRVVLENITKDPIIPVVIAEGSGRGADLIAYAYTKSDGEGTLMPEHEERLRKKIAHTFPSNQDKHESLFEDLIQVMKRKNLITIYSVDAEDDVDIDYAILNALMKCSNLSPSDQLKLSLIWNRVDLAKEKIFNQNLSWNELCLDEAMEVALVRNRVDFVELFLETGCYMKSFVTTKRLEQLYSSIDNMDESEPFPTLCILYQQANLMPPKIRNGRRHFKLQDIGRVIQYLLSKGFACNYTANSSESNQRCGTCGTFMRCFRGAETDESDSCGSSDFDCFPFNDLFLWALLTKKYQIARLMWQRGRETLAKALIGARLCYRMSEVAKWKYNTDAADRLAEEKRWYENLAVELLGQCFEEDASFTRLLLCAQLDNWSEQTCLSLAAAFNHSRFIAHPSIQFLLNDQWYGVFSKISSMKELTEWLFPATISNSTDEILRSMSIRAANRSSGRWRDGATSEYEMQNTANGDRKPSIHSVGSLGFGIRGPTFKRRLPYCTYGPTVDDPSEAPLLEKARMLLVAPILKFWINAVFYILFLMMFSFVVLVDLQGDIMVVEWAVTCTIFTLAMEELRQVLMMGEHGRLTLWQKIKMWASDKWNIWDLVGILLYIPGFIFRLYSVYMVDADSAAAHHQLARMFFCLDVMVWYIRLLDVCSVNNVMGPYVNMIGNMIRDLVYFMLILLVFLVSYGVARQAILFPRSEWRWHILGDIFLVPYWQVYGELFPDTLDIFQDEYNVTASPQAEAGDLDKMIVTGIMSVYLMISNVLLLNLLIAIFNNTFTRVHDNASEIWKFQRYRLILEYSEKPFLPPPFTIVIHVIMVIRRAMYSCCGHTLGTPEMKELLDEPSMQLLYNFEEECTENYLRQKALEKQLSVNGTIQRISERVDTYSNFQEEQQQRDLKYKESIRRLTERVGGIEKSMQNMIQLMSNVEDPDGKKGTAGVITADRGRHGCKQM</sequence>
<organism evidence="13 14">
    <name type="scientific">Patiria miniata</name>
    <name type="common">Bat star</name>
    <name type="synonym">Asterina miniata</name>
    <dbReference type="NCBI Taxonomy" id="46514"/>
    <lineage>
        <taxon>Eukaryota</taxon>
        <taxon>Metazoa</taxon>
        <taxon>Echinodermata</taxon>
        <taxon>Eleutherozoa</taxon>
        <taxon>Asterozoa</taxon>
        <taxon>Asteroidea</taxon>
        <taxon>Valvatacea</taxon>
        <taxon>Valvatida</taxon>
        <taxon>Asterinidae</taxon>
        <taxon>Patiria</taxon>
    </lineage>
</organism>
<feature type="domain" description="TRPM-like" evidence="12">
    <location>
        <begin position="459"/>
        <end position="723"/>
    </location>
</feature>
<keyword evidence="14" id="KW-1185">Reference proteome</keyword>
<keyword evidence="5" id="KW-0406">Ion transport</keyword>
<evidence type="ECO:0000256" key="6">
    <source>
        <dbReference type="ARBA" id="ARBA00023136"/>
    </source>
</evidence>
<dbReference type="InterPro" id="IPR050927">
    <property type="entry name" value="TRPM"/>
</dbReference>
<feature type="transmembrane region" description="Helical" evidence="9">
    <location>
        <begin position="925"/>
        <end position="946"/>
    </location>
</feature>
<evidence type="ECO:0000256" key="4">
    <source>
        <dbReference type="ARBA" id="ARBA00022989"/>
    </source>
</evidence>
<accession>A0A914BQ63</accession>
<dbReference type="OMA" id="NANPCLF"/>
<evidence type="ECO:0000256" key="3">
    <source>
        <dbReference type="ARBA" id="ARBA00022692"/>
    </source>
</evidence>
<proteinExistence type="predicted"/>
<name>A0A914BQ63_PATMI</name>
<dbReference type="PANTHER" id="PTHR13800:SF1">
    <property type="entry name" value="TRANSIENT RECEPTOR POTENTIAL CATION CHANNEL TRPM"/>
    <property type="match status" value="1"/>
</dbReference>
<feature type="transmembrane region" description="Helical" evidence="9">
    <location>
        <begin position="852"/>
        <end position="872"/>
    </location>
</feature>
<keyword evidence="6 9" id="KW-0472">Membrane</keyword>
<dbReference type="AlphaFoldDB" id="A0A914BQ63"/>
<keyword evidence="4 9" id="KW-1133">Transmembrane helix</keyword>
<dbReference type="InterPro" id="IPR002153">
    <property type="entry name" value="TRPC_channel"/>
</dbReference>
<keyword evidence="3 9" id="KW-0812">Transmembrane</keyword>
<evidence type="ECO:0000256" key="8">
    <source>
        <dbReference type="SAM" id="MobiDB-lite"/>
    </source>
</evidence>
<dbReference type="GO" id="GO:0005262">
    <property type="term" value="F:calcium channel activity"/>
    <property type="evidence" value="ECO:0007669"/>
    <property type="project" value="InterPro"/>
</dbReference>
<evidence type="ECO:0000259" key="11">
    <source>
        <dbReference type="Pfam" id="PF18139"/>
    </source>
</evidence>
<evidence type="ECO:0000259" key="10">
    <source>
        <dbReference type="Pfam" id="PF00520"/>
    </source>
</evidence>